<name>A0A8H3YUV8_VENIN</name>
<sequence length="170" mass="18982">MSIDHFIGHGCEQSSLETMKWVFESMFKPGIDSKMQPAVNPNYQAIPAVKSFGEMPDRGLNHEQLLAEFRDLAQSNSDWIHVPQWQPFVEMEVVHWLRSQLGFFVAPKYKAAHEIGSTLTLGGCLSNTITLMAARERLFLGSGMEGVPVLARTVRVLVPNIIPSAQQCRG</sequence>
<keyword evidence="2" id="KW-1185">Reference proteome</keyword>
<dbReference type="EMBL" id="WNWR01000708">
    <property type="protein sequence ID" value="KAE9970752.1"/>
    <property type="molecule type" value="Genomic_DNA"/>
</dbReference>
<reference evidence="1 2" key="1">
    <citation type="submission" date="2019-07" db="EMBL/GenBank/DDBJ databases">
        <title>Venturia inaequalis Genome Resource.</title>
        <authorList>
            <person name="Lichtner F.J."/>
        </authorList>
    </citation>
    <scope>NUCLEOTIDE SEQUENCE [LARGE SCALE GENOMIC DNA]</scope>
    <source>
        <strain evidence="1 2">DMI_063113</strain>
    </source>
</reference>
<gene>
    <name evidence="1" type="ORF">EG327_010164</name>
</gene>
<comment type="caution">
    <text evidence="1">The sequence shown here is derived from an EMBL/GenBank/DDBJ whole genome shotgun (WGS) entry which is preliminary data.</text>
</comment>
<dbReference type="InterPro" id="IPR015424">
    <property type="entry name" value="PyrdxlP-dep_Trfase"/>
</dbReference>
<dbReference type="Gene3D" id="3.40.640.10">
    <property type="entry name" value="Type I PLP-dependent aspartate aminotransferase-like (Major domain)"/>
    <property type="match status" value="1"/>
</dbReference>
<dbReference type="InterPro" id="IPR015421">
    <property type="entry name" value="PyrdxlP-dep_Trfase_major"/>
</dbReference>
<accession>A0A8H3YUV8</accession>
<dbReference type="AlphaFoldDB" id="A0A8H3YUV8"/>
<evidence type="ECO:0000313" key="1">
    <source>
        <dbReference type="EMBL" id="KAE9970752.1"/>
    </source>
</evidence>
<protein>
    <submittedName>
        <fullName evidence="1">Uncharacterized protein</fullName>
    </submittedName>
</protein>
<proteinExistence type="predicted"/>
<organism evidence="1 2">
    <name type="scientific">Venturia inaequalis</name>
    <name type="common">Apple scab fungus</name>
    <dbReference type="NCBI Taxonomy" id="5025"/>
    <lineage>
        <taxon>Eukaryota</taxon>
        <taxon>Fungi</taxon>
        <taxon>Dikarya</taxon>
        <taxon>Ascomycota</taxon>
        <taxon>Pezizomycotina</taxon>
        <taxon>Dothideomycetes</taxon>
        <taxon>Pleosporomycetidae</taxon>
        <taxon>Venturiales</taxon>
        <taxon>Venturiaceae</taxon>
        <taxon>Venturia</taxon>
    </lineage>
</organism>
<dbReference type="Proteomes" id="UP000490939">
    <property type="component" value="Unassembled WGS sequence"/>
</dbReference>
<evidence type="ECO:0000313" key="2">
    <source>
        <dbReference type="Proteomes" id="UP000490939"/>
    </source>
</evidence>
<dbReference type="SUPFAM" id="SSF53383">
    <property type="entry name" value="PLP-dependent transferases"/>
    <property type="match status" value="1"/>
</dbReference>